<gene>
    <name evidence="1" type="ORF">HC248_00949</name>
</gene>
<keyword evidence="2" id="KW-1185">Reference proteome</keyword>
<protein>
    <submittedName>
        <fullName evidence="1">Uncharacterized protein</fullName>
    </submittedName>
</protein>
<accession>A0A6H2H7C6</accession>
<dbReference type="Proteomes" id="UP000502041">
    <property type="component" value="Chromosome"/>
</dbReference>
<dbReference type="AlphaFoldDB" id="A0A6H2H7C6"/>
<reference evidence="1 2" key="1">
    <citation type="submission" date="2020-04" db="EMBL/GenBank/DDBJ databases">
        <title>Complete genome of a Psychrophilic, Marine, Gas Vacuolate Bacterium Polaromonas vacuolata KCTC 22033T.</title>
        <authorList>
            <person name="Hwang K."/>
            <person name="Kim K.M."/>
        </authorList>
    </citation>
    <scope>NUCLEOTIDE SEQUENCE [LARGE SCALE GENOMIC DNA]</scope>
    <source>
        <strain evidence="1 2">KCTC 22033</strain>
    </source>
</reference>
<dbReference type="EMBL" id="CP051461">
    <property type="protein sequence ID" value="QJC55667.1"/>
    <property type="molecule type" value="Genomic_DNA"/>
</dbReference>
<dbReference type="KEGG" id="pvac:HC248_00949"/>
<proteinExistence type="predicted"/>
<organism evidence="1 2">
    <name type="scientific">Polaromonas vacuolata</name>
    <dbReference type="NCBI Taxonomy" id="37448"/>
    <lineage>
        <taxon>Bacteria</taxon>
        <taxon>Pseudomonadati</taxon>
        <taxon>Pseudomonadota</taxon>
        <taxon>Betaproteobacteria</taxon>
        <taxon>Burkholderiales</taxon>
        <taxon>Comamonadaceae</taxon>
        <taxon>Polaromonas</taxon>
    </lineage>
</organism>
<name>A0A6H2H7C6_9BURK</name>
<sequence>MLDVKLSASGMLVISYYDDWDYLLMPKWKVVARYDH</sequence>
<evidence type="ECO:0000313" key="2">
    <source>
        <dbReference type="Proteomes" id="UP000502041"/>
    </source>
</evidence>
<evidence type="ECO:0000313" key="1">
    <source>
        <dbReference type="EMBL" id="QJC55667.1"/>
    </source>
</evidence>